<feature type="domain" description="eCIS core" evidence="2">
    <location>
        <begin position="81"/>
        <end position="157"/>
    </location>
</feature>
<accession>A0A562UPY0</accession>
<feature type="compositionally biased region" description="Low complexity" evidence="1">
    <location>
        <begin position="199"/>
        <end position="209"/>
    </location>
</feature>
<feature type="compositionally biased region" description="Basic and acidic residues" evidence="1">
    <location>
        <begin position="1"/>
        <end position="19"/>
    </location>
</feature>
<dbReference type="Pfam" id="PF13699">
    <property type="entry name" value="eCIS_core"/>
    <property type="match status" value="1"/>
</dbReference>
<proteinExistence type="predicted"/>
<evidence type="ECO:0000313" key="4">
    <source>
        <dbReference type="Proteomes" id="UP000321617"/>
    </source>
</evidence>
<dbReference type="Proteomes" id="UP000321617">
    <property type="component" value="Unassembled WGS sequence"/>
</dbReference>
<dbReference type="OrthoDB" id="9153660at2"/>
<evidence type="ECO:0000256" key="1">
    <source>
        <dbReference type="SAM" id="MobiDB-lite"/>
    </source>
</evidence>
<evidence type="ECO:0000259" key="2">
    <source>
        <dbReference type="Pfam" id="PF13699"/>
    </source>
</evidence>
<sequence length="235" mass="24394">MRDRDNPALDEAADRRGAARAESAGPQDFPAAAAGRPEVLGPAGMLRMQRVAGNAGTASMAEGESDTGLVHRVIGSGGSAIDDTTRTDMEQRFGHDFGDVRIHTGPEADRSARSLNAQAYTVGTDIVFRDGGYSPGSDSGRHVLAHELTHVVQQRSGPVDGTDVGGGVQVSDPGDRFEREAAQTADAVMSAPAPVVPSAATAAPAGVQRVPEEEPEEAAVQAVQRETEDLDEESA</sequence>
<dbReference type="RefSeq" id="WP_147143698.1">
    <property type="nucleotide sequence ID" value="NZ_BAABIJ010000006.1"/>
</dbReference>
<feature type="region of interest" description="Disordered" evidence="1">
    <location>
        <begin position="199"/>
        <end position="235"/>
    </location>
</feature>
<keyword evidence="4" id="KW-1185">Reference proteome</keyword>
<dbReference type="AlphaFoldDB" id="A0A562UPY0"/>
<feature type="region of interest" description="Disordered" evidence="1">
    <location>
        <begin position="1"/>
        <end position="36"/>
    </location>
</feature>
<name>A0A562UPY0_9ACTN</name>
<organism evidence="3 4">
    <name type="scientific">Stackebrandtia albiflava</name>
    <dbReference type="NCBI Taxonomy" id="406432"/>
    <lineage>
        <taxon>Bacteria</taxon>
        <taxon>Bacillati</taxon>
        <taxon>Actinomycetota</taxon>
        <taxon>Actinomycetes</taxon>
        <taxon>Glycomycetales</taxon>
        <taxon>Glycomycetaceae</taxon>
        <taxon>Stackebrandtia</taxon>
    </lineage>
</organism>
<evidence type="ECO:0000313" key="3">
    <source>
        <dbReference type="EMBL" id="TWJ07668.1"/>
    </source>
</evidence>
<comment type="caution">
    <text evidence="3">The sequence shown here is derived from an EMBL/GenBank/DDBJ whole genome shotgun (WGS) entry which is preliminary data.</text>
</comment>
<dbReference type="EMBL" id="VLLL01000010">
    <property type="protein sequence ID" value="TWJ07668.1"/>
    <property type="molecule type" value="Genomic_DNA"/>
</dbReference>
<gene>
    <name evidence="3" type="ORF">LX16_4827</name>
</gene>
<protein>
    <submittedName>
        <fullName evidence="3">Uncharacterized protein DUF4157</fullName>
    </submittedName>
</protein>
<dbReference type="InterPro" id="IPR025295">
    <property type="entry name" value="eCIS_core_dom"/>
</dbReference>
<feature type="region of interest" description="Disordered" evidence="1">
    <location>
        <begin position="156"/>
        <end position="175"/>
    </location>
</feature>
<reference evidence="3 4" key="1">
    <citation type="journal article" date="2013" name="Stand. Genomic Sci.">
        <title>Genomic Encyclopedia of Type Strains, Phase I: The one thousand microbial genomes (KMG-I) project.</title>
        <authorList>
            <person name="Kyrpides N.C."/>
            <person name="Woyke T."/>
            <person name="Eisen J.A."/>
            <person name="Garrity G."/>
            <person name="Lilburn T.G."/>
            <person name="Beck B.J."/>
            <person name="Whitman W.B."/>
            <person name="Hugenholtz P."/>
            <person name="Klenk H.P."/>
        </authorList>
    </citation>
    <scope>NUCLEOTIDE SEQUENCE [LARGE SCALE GENOMIC DNA]</scope>
    <source>
        <strain evidence="3 4">DSM 45044</strain>
    </source>
</reference>